<evidence type="ECO:0000256" key="5">
    <source>
        <dbReference type="SAM" id="Phobius"/>
    </source>
</evidence>
<dbReference type="EMBL" id="JAQQWI010000001">
    <property type="protein sequence ID" value="KAK8040708.1"/>
    <property type="molecule type" value="Genomic_DNA"/>
</dbReference>
<comment type="subcellular location">
    <subcellularLocation>
        <location evidence="1">Membrane</location>
        <topology evidence="1">Multi-pass membrane protein</topology>
    </subcellularLocation>
</comment>
<dbReference type="Pfam" id="PF01544">
    <property type="entry name" value="CorA"/>
    <property type="match status" value="1"/>
</dbReference>
<organism evidence="6 7">
    <name type="scientific">Apiospora marii</name>
    <dbReference type="NCBI Taxonomy" id="335849"/>
    <lineage>
        <taxon>Eukaryota</taxon>
        <taxon>Fungi</taxon>
        <taxon>Dikarya</taxon>
        <taxon>Ascomycota</taxon>
        <taxon>Pezizomycotina</taxon>
        <taxon>Sordariomycetes</taxon>
        <taxon>Xylariomycetidae</taxon>
        <taxon>Amphisphaeriales</taxon>
        <taxon>Apiosporaceae</taxon>
        <taxon>Apiospora</taxon>
    </lineage>
</organism>
<reference evidence="6 7" key="1">
    <citation type="submission" date="2023-01" db="EMBL/GenBank/DDBJ databases">
        <title>Analysis of 21 Apiospora genomes using comparative genomics revels a genus with tremendous synthesis potential of carbohydrate active enzymes and secondary metabolites.</title>
        <authorList>
            <person name="Sorensen T."/>
        </authorList>
    </citation>
    <scope>NUCLEOTIDE SEQUENCE [LARGE SCALE GENOMIC DNA]</scope>
    <source>
        <strain evidence="6 7">CBS 20057</strain>
    </source>
</reference>
<gene>
    <name evidence="6" type="ORF">PG991_000496</name>
</gene>
<keyword evidence="3 5" id="KW-1133">Transmembrane helix</keyword>
<protein>
    <submittedName>
        <fullName evidence="6">Uncharacterized protein</fullName>
    </submittedName>
</protein>
<evidence type="ECO:0000313" key="6">
    <source>
        <dbReference type="EMBL" id="KAK8040708.1"/>
    </source>
</evidence>
<name>A0ABR1T2A9_9PEZI</name>
<keyword evidence="2 5" id="KW-0812">Transmembrane</keyword>
<evidence type="ECO:0000313" key="7">
    <source>
        <dbReference type="Proteomes" id="UP001396898"/>
    </source>
</evidence>
<comment type="caution">
    <text evidence="6">The sequence shown here is derived from an EMBL/GenBank/DDBJ whole genome shotgun (WGS) entry which is preliminary data.</text>
</comment>
<proteinExistence type="predicted"/>
<dbReference type="Gene3D" id="1.20.58.340">
    <property type="entry name" value="Magnesium transport protein CorA, transmembrane region"/>
    <property type="match status" value="1"/>
</dbReference>
<dbReference type="Proteomes" id="UP001396898">
    <property type="component" value="Unassembled WGS sequence"/>
</dbReference>
<feature type="transmembrane region" description="Helical" evidence="5">
    <location>
        <begin position="425"/>
        <end position="444"/>
    </location>
</feature>
<evidence type="ECO:0000256" key="2">
    <source>
        <dbReference type="ARBA" id="ARBA00022692"/>
    </source>
</evidence>
<accession>A0ABR1T2A9</accession>
<evidence type="ECO:0000256" key="3">
    <source>
        <dbReference type="ARBA" id="ARBA00022989"/>
    </source>
</evidence>
<feature type="transmembrane region" description="Helical" evidence="5">
    <location>
        <begin position="391"/>
        <end position="413"/>
    </location>
</feature>
<evidence type="ECO:0000256" key="1">
    <source>
        <dbReference type="ARBA" id="ARBA00004141"/>
    </source>
</evidence>
<dbReference type="InterPro" id="IPR045863">
    <property type="entry name" value="CorA_TM1_TM2"/>
</dbReference>
<keyword evidence="7" id="KW-1185">Reference proteome</keyword>
<dbReference type="SUPFAM" id="SSF144083">
    <property type="entry name" value="Magnesium transport protein CorA, transmembrane region"/>
    <property type="match status" value="1"/>
</dbReference>
<sequence>MNCKPGLIQREIDPSQLAEELKLSDGGDLGLQARKHAREEDRDERSWQLGKVLIVEDISKELIEELGSKLDIDPMFFAAHVHSDWRGAEAPTPKYCELPSQTWQQQDNQRQQRQFATFHYHRSLVFPEIENQDFKLLRRANISRKVVVFPSNQDHRLGLSQHCCSTMVLRPTQENARCLGIILTDPPMSETYISLRGTQQVAINTLSRPLFGGAIPMEPTERDVPTRGAMRSMLQELLCYWSNNPPLHGATNSSALGELSYHPLRIICSEWVNYKALMCFSLREYDTLLSGGYDADLQLEKINSALMAISSWPRRVASSTDSLNRGLSFIEHHADQAGASADNAWVLLHKDYEYLIQSISQQGDQLQAAIPLVSTFLQLVEGRRNYAETRIMSRLSILALVFVPLSFVSSLFSMNETFSPGGPMFWVYFATAIPVLTSVLLFAARPLSPGR</sequence>
<keyword evidence="4 5" id="KW-0472">Membrane</keyword>
<evidence type="ECO:0000256" key="4">
    <source>
        <dbReference type="ARBA" id="ARBA00023136"/>
    </source>
</evidence>
<dbReference type="InterPro" id="IPR002523">
    <property type="entry name" value="MgTranspt_CorA/ZnTranspt_ZntB"/>
</dbReference>